<dbReference type="RefSeq" id="WP_139240239.1">
    <property type="nucleotide sequence ID" value="NZ_FQUS01000007.1"/>
</dbReference>
<sequence length="386" mass="45339">MKTVKHCLLLFLILVTTIPAVAQVPELVNDARFRSDAQAAVDSIYNFNFEGAEEVLSSWKEDYPEHPLWTLMDGMKVWWGVLSDLEDTSRDDELITVMKKANYQAGKLLHRQSSHADALIIQAIANGYIGRQYSNRQEWISSLNYARKAMNTYEYLLELQPDMEDLKLAEGLKRYYSAYLPEAYPVVKTVSWFLPEGDKQKGLRLIREASQKATFARAEALYFLGNINYNYEKDYAAAIPYFEQLTTRYPRNNYYARILTKSYYQRRRYNRALRFIDKTLERWKDHQLPHGKVLREELLTWKGRILEQKNRTDEALQQYRQAFELGEELPNTSHRSFWVVSGYLSGKLLAEQQHFEEAIYYLKQVAEADTAPDYRQKARELISKID</sequence>
<accession>A0A1M5ANF2</accession>
<dbReference type="InterPro" id="IPR019734">
    <property type="entry name" value="TPR_rpt"/>
</dbReference>
<dbReference type="Pfam" id="PF13181">
    <property type="entry name" value="TPR_8"/>
    <property type="match status" value="2"/>
</dbReference>
<name>A0A1M5ANF2_9BACT</name>
<organism evidence="2 3">
    <name type="scientific">Fodinibius roseus</name>
    <dbReference type="NCBI Taxonomy" id="1194090"/>
    <lineage>
        <taxon>Bacteria</taxon>
        <taxon>Pseudomonadati</taxon>
        <taxon>Balneolota</taxon>
        <taxon>Balneolia</taxon>
        <taxon>Balneolales</taxon>
        <taxon>Balneolaceae</taxon>
        <taxon>Fodinibius</taxon>
    </lineage>
</organism>
<dbReference type="SMART" id="SM00028">
    <property type="entry name" value="TPR"/>
    <property type="match status" value="3"/>
</dbReference>
<dbReference type="OrthoDB" id="9813254at2"/>
<gene>
    <name evidence="2" type="ORF">SAMN05443144_107125</name>
</gene>
<dbReference type="EMBL" id="FQUS01000007">
    <property type="protein sequence ID" value="SHF31696.1"/>
    <property type="molecule type" value="Genomic_DNA"/>
</dbReference>
<feature type="signal peptide" evidence="1">
    <location>
        <begin position="1"/>
        <end position="22"/>
    </location>
</feature>
<proteinExistence type="predicted"/>
<evidence type="ECO:0000256" key="1">
    <source>
        <dbReference type="SAM" id="SignalP"/>
    </source>
</evidence>
<reference evidence="2 3" key="1">
    <citation type="submission" date="2016-11" db="EMBL/GenBank/DDBJ databases">
        <authorList>
            <person name="Jaros S."/>
            <person name="Januszkiewicz K."/>
            <person name="Wedrychowicz H."/>
        </authorList>
    </citation>
    <scope>NUCLEOTIDE SEQUENCE [LARGE SCALE GENOMIC DNA]</scope>
    <source>
        <strain evidence="2 3">DSM 21986</strain>
    </source>
</reference>
<keyword evidence="3" id="KW-1185">Reference proteome</keyword>
<dbReference type="Gene3D" id="1.25.40.10">
    <property type="entry name" value="Tetratricopeptide repeat domain"/>
    <property type="match status" value="2"/>
</dbReference>
<evidence type="ECO:0000313" key="3">
    <source>
        <dbReference type="Proteomes" id="UP000184041"/>
    </source>
</evidence>
<protein>
    <submittedName>
        <fullName evidence="2">Tetratricopeptide repeat-containing protein</fullName>
    </submittedName>
</protein>
<keyword evidence="1" id="KW-0732">Signal</keyword>
<dbReference type="STRING" id="1194090.SAMN05443144_107125"/>
<evidence type="ECO:0000313" key="2">
    <source>
        <dbReference type="EMBL" id="SHF31696.1"/>
    </source>
</evidence>
<dbReference type="InterPro" id="IPR011990">
    <property type="entry name" value="TPR-like_helical_dom_sf"/>
</dbReference>
<dbReference type="Proteomes" id="UP000184041">
    <property type="component" value="Unassembled WGS sequence"/>
</dbReference>
<feature type="chain" id="PRO_5012273950" evidence="1">
    <location>
        <begin position="23"/>
        <end position="386"/>
    </location>
</feature>
<dbReference type="AlphaFoldDB" id="A0A1M5ANF2"/>
<dbReference type="SUPFAM" id="SSF48452">
    <property type="entry name" value="TPR-like"/>
    <property type="match status" value="1"/>
</dbReference>